<dbReference type="Pfam" id="PF13545">
    <property type="entry name" value="HTH_Crp_2"/>
    <property type="match status" value="1"/>
</dbReference>
<dbReference type="CDD" id="cd00038">
    <property type="entry name" value="CAP_ED"/>
    <property type="match status" value="1"/>
</dbReference>
<dbReference type="InterPro" id="IPR014710">
    <property type="entry name" value="RmlC-like_jellyroll"/>
</dbReference>
<reference evidence="7 8" key="1">
    <citation type="submission" date="2019-09" db="EMBL/GenBank/DDBJ databases">
        <title>YIM 132180 draft genome.</title>
        <authorList>
            <person name="Zhang K."/>
        </authorList>
    </citation>
    <scope>NUCLEOTIDE SEQUENCE [LARGE SCALE GENOMIC DNA]</scope>
    <source>
        <strain evidence="7 8">YIM 132180</strain>
    </source>
</reference>
<evidence type="ECO:0000256" key="3">
    <source>
        <dbReference type="ARBA" id="ARBA00023163"/>
    </source>
</evidence>
<dbReference type="InterPro" id="IPR050397">
    <property type="entry name" value="Env_Response_Regulators"/>
</dbReference>
<dbReference type="EMBL" id="VZDO01000020">
    <property type="protein sequence ID" value="KAB0676839.1"/>
    <property type="molecule type" value="Genomic_DNA"/>
</dbReference>
<dbReference type="Pfam" id="PF00027">
    <property type="entry name" value="cNMP_binding"/>
    <property type="match status" value="1"/>
</dbReference>
<proteinExistence type="predicted"/>
<keyword evidence="8" id="KW-1185">Reference proteome</keyword>
<evidence type="ECO:0000313" key="8">
    <source>
        <dbReference type="Proteomes" id="UP000432089"/>
    </source>
</evidence>
<dbReference type="PROSITE" id="PS50042">
    <property type="entry name" value="CNMP_BINDING_3"/>
    <property type="match status" value="1"/>
</dbReference>
<feature type="domain" description="HTH crp-type" evidence="6">
    <location>
        <begin position="253"/>
        <end position="330"/>
    </location>
</feature>
<dbReference type="InterPro" id="IPR018490">
    <property type="entry name" value="cNMP-bd_dom_sf"/>
</dbReference>
<dbReference type="InterPro" id="IPR012318">
    <property type="entry name" value="HTH_CRP"/>
</dbReference>
<name>A0A7V7TUS2_9HYPH</name>
<feature type="region of interest" description="Disordered" evidence="4">
    <location>
        <begin position="1"/>
        <end position="28"/>
    </location>
</feature>
<dbReference type="GO" id="GO:0003677">
    <property type="term" value="F:DNA binding"/>
    <property type="evidence" value="ECO:0007669"/>
    <property type="project" value="UniProtKB-KW"/>
</dbReference>
<evidence type="ECO:0000256" key="4">
    <source>
        <dbReference type="SAM" id="MobiDB-lite"/>
    </source>
</evidence>
<gene>
    <name evidence="7" type="ORF">F6X38_19910</name>
</gene>
<evidence type="ECO:0000313" key="7">
    <source>
        <dbReference type="EMBL" id="KAB0676839.1"/>
    </source>
</evidence>
<evidence type="ECO:0000256" key="1">
    <source>
        <dbReference type="ARBA" id="ARBA00023015"/>
    </source>
</evidence>
<accession>A0A7V7TUS2</accession>
<dbReference type="SMART" id="SM00100">
    <property type="entry name" value="cNMP"/>
    <property type="match status" value="1"/>
</dbReference>
<comment type="caution">
    <text evidence="7">The sequence shown here is derived from an EMBL/GenBank/DDBJ whole genome shotgun (WGS) entry which is preliminary data.</text>
</comment>
<keyword evidence="2" id="KW-0238">DNA-binding</keyword>
<dbReference type="Gene3D" id="2.60.120.10">
    <property type="entry name" value="Jelly Rolls"/>
    <property type="match status" value="1"/>
</dbReference>
<dbReference type="Proteomes" id="UP000432089">
    <property type="component" value="Unassembled WGS sequence"/>
</dbReference>
<dbReference type="SUPFAM" id="SSF51206">
    <property type="entry name" value="cAMP-binding domain-like"/>
    <property type="match status" value="1"/>
</dbReference>
<dbReference type="PROSITE" id="PS51063">
    <property type="entry name" value="HTH_CRP_2"/>
    <property type="match status" value="1"/>
</dbReference>
<dbReference type="InterPro" id="IPR036390">
    <property type="entry name" value="WH_DNA-bd_sf"/>
</dbReference>
<dbReference type="SUPFAM" id="SSF46785">
    <property type="entry name" value="Winged helix' DNA-binding domain"/>
    <property type="match status" value="1"/>
</dbReference>
<feature type="domain" description="Cyclic nucleotide-binding" evidence="5">
    <location>
        <begin position="119"/>
        <end position="221"/>
    </location>
</feature>
<evidence type="ECO:0000259" key="6">
    <source>
        <dbReference type="PROSITE" id="PS51063"/>
    </source>
</evidence>
<organism evidence="7 8">
    <name type="scientific">Plantimonas leprariae</name>
    <dbReference type="NCBI Taxonomy" id="2615207"/>
    <lineage>
        <taxon>Bacteria</taxon>
        <taxon>Pseudomonadati</taxon>
        <taxon>Pseudomonadota</taxon>
        <taxon>Alphaproteobacteria</taxon>
        <taxon>Hyphomicrobiales</taxon>
        <taxon>Aurantimonadaceae</taxon>
        <taxon>Plantimonas</taxon>
    </lineage>
</organism>
<sequence>MNRGRGARPSDGESGEPSSGAMRPGRADAAPCASLAGRSVMKASIVDFSGLCTSSASIPTVFFRFSYRVFGADRRRGAGRRRGGRVGERSAHRGTSGCGTAAMNVAAFAERIPFRGASPFASLGAAAQAALMRSASVRVLAPNEFIYMQDDEASHLCFVRSGHIRLSYLLEDGSPVLFGILPPGDSFGELGVFEGGSYHDMATTVGNASIFRVPVAAFRALEPAHPELTLALARTIARRYRAYIALTRSLGLKTLNGRLSQAVLRLADDLDARATYLGREVPAVGGFVTQSDLGLMARGARSNVNRALKAWERDGLIAIQERALLILNRKRLEALSLEEGL</sequence>
<keyword evidence="3" id="KW-0804">Transcription</keyword>
<evidence type="ECO:0000259" key="5">
    <source>
        <dbReference type="PROSITE" id="PS50042"/>
    </source>
</evidence>
<dbReference type="AlphaFoldDB" id="A0A7V7TUS2"/>
<evidence type="ECO:0000256" key="2">
    <source>
        <dbReference type="ARBA" id="ARBA00023125"/>
    </source>
</evidence>
<dbReference type="GO" id="GO:0003700">
    <property type="term" value="F:DNA-binding transcription factor activity"/>
    <property type="evidence" value="ECO:0007669"/>
    <property type="project" value="TreeGrafter"/>
</dbReference>
<dbReference type="GO" id="GO:0005829">
    <property type="term" value="C:cytosol"/>
    <property type="evidence" value="ECO:0007669"/>
    <property type="project" value="TreeGrafter"/>
</dbReference>
<keyword evidence="1" id="KW-0805">Transcription regulation</keyword>
<dbReference type="InterPro" id="IPR000595">
    <property type="entry name" value="cNMP-bd_dom"/>
</dbReference>
<dbReference type="PANTHER" id="PTHR24567:SF74">
    <property type="entry name" value="HTH-TYPE TRANSCRIPTIONAL REGULATOR ARCR"/>
    <property type="match status" value="1"/>
</dbReference>
<dbReference type="PANTHER" id="PTHR24567">
    <property type="entry name" value="CRP FAMILY TRANSCRIPTIONAL REGULATORY PROTEIN"/>
    <property type="match status" value="1"/>
</dbReference>
<protein>
    <submittedName>
        <fullName evidence="7">Crp/Fnr family transcriptional regulator</fullName>
    </submittedName>
</protein>